<feature type="domain" description="Ubiquitin-like" evidence="1">
    <location>
        <begin position="19"/>
        <end position="77"/>
    </location>
</feature>
<gene>
    <name evidence="2" type="ORF">FOZ60_000661</name>
</gene>
<dbReference type="PANTHER" id="PTHR10666">
    <property type="entry name" value="UBIQUITIN"/>
    <property type="match status" value="1"/>
</dbReference>
<dbReference type="InterPro" id="IPR008974">
    <property type="entry name" value="TRAF-like"/>
</dbReference>
<accession>A0A7J6P1N9</accession>
<dbReference type="Gene3D" id="3.10.20.90">
    <property type="entry name" value="Phosphatidylinositol 3-kinase Catalytic Subunit, Chain A, domain 1"/>
    <property type="match status" value="5"/>
</dbReference>
<feature type="domain" description="Ubiquitin-like" evidence="1">
    <location>
        <begin position="153"/>
        <end position="231"/>
    </location>
</feature>
<evidence type="ECO:0000259" key="1">
    <source>
        <dbReference type="PROSITE" id="PS50053"/>
    </source>
</evidence>
<reference evidence="2 3" key="1">
    <citation type="submission" date="2020-04" db="EMBL/GenBank/DDBJ databases">
        <title>Perkinsus olseni comparative genomics.</title>
        <authorList>
            <person name="Bogema D.R."/>
        </authorList>
    </citation>
    <scope>NUCLEOTIDE SEQUENCE [LARGE SCALE GENOMIC DNA]</scope>
    <source>
        <strain evidence="2">00978-12</strain>
    </source>
</reference>
<dbReference type="InterPro" id="IPR050158">
    <property type="entry name" value="Ubiquitin_ubiquitin-like"/>
</dbReference>
<evidence type="ECO:0000313" key="2">
    <source>
        <dbReference type="EMBL" id="KAF4690093.1"/>
    </source>
</evidence>
<sequence>MSTFFFLSEADGYNPPVIVDIETSQLVRELKTRISAKIGVQQMLFLNGQPVQDDQFLSEVNHNQQHDLHFVLRLCGKVDISVGRLTGDPVKISVDASDTISTIKAKIEEATGVSADDQRLVVPGSIKQDYRAVAEYLSRQLTRHVIVRLITVATIEVGSLTYGDRPIEIDVIPSTTIAEVQREIRDRWGIPLAQQSIFGDDGCAQHATTTASELGIEAEGFVRLRVEAVGRLYVRADTLDGGFASIYALSSYTVARVKEMVRQETGFPPNHQRLMFNGRELEDGLLSAYVNERSCSVLLSLKRSSAVRVRDSANTVVQLAVTPCISVQGIRRALWRVGYERTARVSFNGRQLGDSERLSDETLSALLVYPMGKVKKGLDVFLERVSTDGIDPVLTTGASTVSWVILLSGEDSKEPSVHIAFEISVINQREEKKTITWFDLKSFGKNEDSGWRNLLGGVKTSDRGAFVDEEGNIVIRARVYLINQKFVEQYRRFALVPAQRLVVGTGGCEEVKIEGVSDFEKGEVIRLKPIWMNNYRIQVAAYPAGHSGHPDSREALAVYVHVLARKDAEAQRPLKLKLTVVNHKRLTDSMRWVGTLSLTDAGDDNWGPNRLMSVREMRDEHLGWLDENGALVLRLSATPADEGRDPLSLTNQQGFLYPAYSTLPDDVPPKGVYLSTSVPPGLGDIRSVCISVNHTLDGAGMAGIAFLDKSTGPRTFRYEFFQLARSMLSSPLSRRYGIIKCFYFSRVFIEEISPYLSLKTGTQRDARVNKVLLCWRNVHNESKPTLTLFLSAVRGPANRYIDLGLPVHFTFAGHFVQPSTSRRTEGGDDQPPNKRLKTVPTRAIRNGHYSHPLTSVDVELGDDGRQHVLLISTNDDLELVLSGDALLVPTEDYSSTGCFKLEGGSLPDVRLCPVEGGKLVVRGVGDDKTLTLDSSRLPATTYASLFFLICGYSLIHPDEVLKETPLLGCSERPEYSRKDESVPFGIFVGREPLKMEAQPFFSAEVVHRKFHTPSWPNPQLIMPAFFFLSEVGGYNPAVVVDVEMSQLVRELKTRISAEAGVPEGQQMLFLNGQPVQDDRSLSEVKFT</sequence>
<feature type="domain" description="Ubiquitin-like" evidence="1">
    <location>
        <begin position="232"/>
        <end position="306"/>
    </location>
</feature>
<dbReference type="CDD" id="cd17039">
    <property type="entry name" value="Ubl_ubiquitin_like"/>
    <property type="match status" value="3"/>
</dbReference>
<dbReference type="PROSITE" id="PS50053">
    <property type="entry name" value="UBIQUITIN_2"/>
    <property type="match status" value="5"/>
</dbReference>
<dbReference type="Proteomes" id="UP000541610">
    <property type="component" value="Unassembled WGS sequence"/>
</dbReference>
<dbReference type="SUPFAM" id="SSF49599">
    <property type="entry name" value="TRAF domain-like"/>
    <property type="match status" value="1"/>
</dbReference>
<dbReference type="SMART" id="SM00213">
    <property type="entry name" value="UBQ"/>
    <property type="match status" value="5"/>
</dbReference>
<dbReference type="Gene3D" id="2.60.210.10">
    <property type="entry name" value="Apoptosis, Tumor Necrosis Factor Receptor Associated Protein 2, Chain A"/>
    <property type="match status" value="1"/>
</dbReference>
<evidence type="ECO:0000313" key="3">
    <source>
        <dbReference type="Proteomes" id="UP000541610"/>
    </source>
</evidence>
<organism evidence="2 3">
    <name type="scientific">Perkinsus olseni</name>
    <name type="common">Perkinsus atlanticus</name>
    <dbReference type="NCBI Taxonomy" id="32597"/>
    <lineage>
        <taxon>Eukaryota</taxon>
        <taxon>Sar</taxon>
        <taxon>Alveolata</taxon>
        <taxon>Perkinsozoa</taxon>
        <taxon>Perkinsea</taxon>
        <taxon>Perkinsida</taxon>
        <taxon>Perkinsidae</taxon>
        <taxon>Perkinsus</taxon>
    </lineage>
</organism>
<name>A0A7J6P1N9_PEROL</name>
<dbReference type="AlphaFoldDB" id="A0A7J6P1N9"/>
<dbReference type="InterPro" id="IPR029071">
    <property type="entry name" value="Ubiquitin-like_domsf"/>
</dbReference>
<dbReference type="Pfam" id="PF00240">
    <property type="entry name" value="ubiquitin"/>
    <property type="match status" value="4"/>
</dbReference>
<feature type="domain" description="Ubiquitin-like" evidence="1">
    <location>
        <begin position="1024"/>
        <end position="1087"/>
    </location>
</feature>
<dbReference type="InterPro" id="IPR000626">
    <property type="entry name" value="Ubiquitin-like_dom"/>
</dbReference>
<feature type="domain" description="Ubiquitin-like" evidence="1">
    <location>
        <begin position="78"/>
        <end position="136"/>
    </location>
</feature>
<comment type="caution">
    <text evidence="2">The sequence shown here is derived from an EMBL/GenBank/DDBJ whole genome shotgun (WGS) entry which is preliminary data.</text>
</comment>
<proteinExistence type="predicted"/>
<protein>
    <recommendedName>
        <fullName evidence="1">Ubiquitin-like domain-containing protein</fullName>
    </recommendedName>
</protein>
<dbReference type="EMBL" id="JABANP010000107">
    <property type="protein sequence ID" value="KAF4690093.1"/>
    <property type="molecule type" value="Genomic_DNA"/>
</dbReference>
<dbReference type="SUPFAM" id="SSF54236">
    <property type="entry name" value="Ubiquitin-like"/>
    <property type="match status" value="5"/>
</dbReference>